<proteinExistence type="predicted"/>
<comment type="caution">
    <text evidence="2">The sequence shown here is derived from an EMBL/GenBank/DDBJ whole genome shotgun (WGS) entry which is preliminary data.</text>
</comment>
<gene>
    <name evidence="2" type="ORF">LB941_01690</name>
</gene>
<feature type="transmembrane region" description="Helical" evidence="1">
    <location>
        <begin position="84"/>
        <end position="101"/>
    </location>
</feature>
<keyword evidence="1" id="KW-0812">Transmembrane</keyword>
<evidence type="ECO:0000256" key="1">
    <source>
        <dbReference type="SAM" id="Phobius"/>
    </source>
</evidence>
<evidence type="ECO:0000313" key="3">
    <source>
        <dbReference type="Proteomes" id="UP001139006"/>
    </source>
</evidence>
<name>A0A9X2JK58_9LACO</name>
<protein>
    <submittedName>
        <fullName evidence="2">Uncharacterized protein</fullName>
    </submittedName>
</protein>
<evidence type="ECO:0000313" key="2">
    <source>
        <dbReference type="EMBL" id="MCP0886047.1"/>
    </source>
</evidence>
<keyword evidence="1" id="KW-0472">Membrane</keyword>
<organism evidence="2 3">
    <name type="scientific">Ligilactobacillus ubinensis</name>
    <dbReference type="NCBI Taxonomy" id="2876789"/>
    <lineage>
        <taxon>Bacteria</taxon>
        <taxon>Bacillati</taxon>
        <taxon>Bacillota</taxon>
        <taxon>Bacilli</taxon>
        <taxon>Lactobacillales</taxon>
        <taxon>Lactobacillaceae</taxon>
        <taxon>Ligilactobacillus</taxon>
    </lineage>
</organism>
<dbReference type="EMBL" id="JAIULA010000002">
    <property type="protein sequence ID" value="MCP0886047.1"/>
    <property type="molecule type" value="Genomic_DNA"/>
</dbReference>
<feature type="transmembrane region" description="Helical" evidence="1">
    <location>
        <begin position="20"/>
        <end position="42"/>
    </location>
</feature>
<dbReference type="Proteomes" id="UP001139006">
    <property type="component" value="Unassembled WGS sequence"/>
</dbReference>
<keyword evidence="1" id="KW-1133">Transmembrane helix</keyword>
<feature type="transmembrane region" description="Helical" evidence="1">
    <location>
        <begin position="48"/>
        <end position="72"/>
    </location>
</feature>
<dbReference type="Pfam" id="PF20563">
    <property type="entry name" value="DUF6773"/>
    <property type="match status" value="1"/>
</dbReference>
<feature type="transmembrane region" description="Helical" evidence="1">
    <location>
        <begin position="113"/>
        <end position="135"/>
    </location>
</feature>
<keyword evidence="3" id="KW-1185">Reference proteome</keyword>
<sequence length="155" mass="18386">MKFKWKNNLDERQEQKLLKIEHYSFWLFFWLIFLDIIMATFVGIKYCYLITVGTFFIVSIFSTIMCIWNGIFDRHLKMGARTNIICSLIAGFFVTFVTIFHNHLSFSTDWLHATYAGLFSGVFTFILTYVLMALLSFTTKKRQVKLEKEPTDDER</sequence>
<dbReference type="AlphaFoldDB" id="A0A9X2JK58"/>
<reference evidence="2 3" key="1">
    <citation type="journal article" date="2023" name="Int. J. Syst. Evol. Microbiol.">
        <title>Ligilactobacillus ubinensis sp. nov., a novel species isolated from the wild ferment of a durian fruit (Durio zibethinus).</title>
        <authorList>
            <person name="Heng Y.C."/>
            <person name="Menon N."/>
            <person name="Chen B."/>
            <person name="Loo B.Z.L."/>
            <person name="Wong G.W.J."/>
            <person name="Lim A.C.H."/>
            <person name="Silvaraju S."/>
            <person name="Kittelmann S."/>
        </authorList>
    </citation>
    <scope>NUCLEOTIDE SEQUENCE [LARGE SCALE GENOMIC DNA]</scope>
    <source>
        <strain evidence="2 3">WILCCON 0076</strain>
    </source>
</reference>
<accession>A0A9X2JK58</accession>
<dbReference type="InterPro" id="IPR046664">
    <property type="entry name" value="DUF6773"/>
</dbReference>
<dbReference type="RefSeq" id="WP_253358966.1">
    <property type="nucleotide sequence ID" value="NZ_JAIULA010000002.1"/>
</dbReference>